<reference evidence="1 2" key="1">
    <citation type="submission" date="2020-08" db="EMBL/GenBank/DDBJ databases">
        <title>Genome public.</title>
        <authorList>
            <person name="Liu C."/>
            <person name="Sun Q."/>
        </authorList>
    </citation>
    <scope>NUCLEOTIDE SEQUENCE [LARGE SCALE GENOMIC DNA]</scope>
    <source>
        <strain evidence="1 2">New-38</strain>
    </source>
</reference>
<evidence type="ECO:0000313" key="2">
    <source>
        <dbReference type="Proteomes" id="UP000660021"/>
    </source>
</evidence>
<dbReference type="InterPro" id="IPR000150">
    <property type="entry name" value="Cof"/>
</dbReference>
<sequence length="276" mass="30433">MIRLIATDMDGTLLERDHVTISPRSCAALRAASERGVHIVLASGRPWCFVRDSVEKLGCVDYTILCNGTSTRAVAEDVWLDRNGLEEPVWRRLFGMLRRAGVPFLTYSDGEAYLERAVLAEMGQHFCLSPEFQRTAERVITLVDSLEEILAGRRVEKIDNFFVPEAVRAPLREELASIPGLYVTSGLSHNLEISSAGADKGRALAQLCARLGIAREEVMAFGDGGNDVEMLRWAGCSFAMENGMDCAREAADQIAPSNQEDGVGRMVERYVLHPEA</sequence>
<dbReference type="Gene3D" id="3.40.50.1000">
    <property type="entry name" value="HAD superfamily/HAD-like"/>
    <property type="match status" value="1"/>
</dbReference>
<dbReference type="PANTHER" id="PTHR10000:SF8">
    <property type="entry name" value="HAD SUPERFAMILY HYDROLASE-LIKE, TYPE 3"/>
    <property type="match status" value="1"/>
</dbReference>
<dbReference type="SUPFAM" id="SSF56784">
    <property type="entry name" value="HAD-like"/>
    <property type="match status" value="1"/>
</dbReference>
<dbReference type="RefSeq" id="WP_186963731.1">
    <property type="nucleotide sequence ID" value="NZ_JACOPR010000004.1"/>
</dbReference>
<dbReference type="InterPro" id="IPR006379">
    <property type="entry name" value="HAD-SF_hydro_IIB"/>
</dbReference>
<comment type="caution">
    <text evidence="1">The sequence shown here is derived from an EMBL/GenBank/DDBJ whole genome shotgun (WGS) entry which is preliminary data.</text>
</comment>
<dbReference type="InterPro" id="IPR036412">
    <property type="entry name" value="HAD-like_sf"/>
</dbReference>
<proteinExistence type="predicted"/>
<evidence type="ECO:0000313" key="1">
    <source>
        <dbReference type="EMBL" id="MBC5730893.1"/>
    </source>
</evidence>
<dbReference type="CDD" id="cd07516">
    <property type="entry name" value="HAD_Pase"/>
    <property type="match status" value="1"/>
</dbReference>
<name>A0ABR7HTR5_9FIRM</name>
<dbReference type="EMBL" id="JACOPR010000004">
    <property type="protein sequence ID" value="MBC5730893.1"/>
    <property type="molecule type" value="Genomic_DNA"/>
</dbReference>
<dbReference type="Gene3D" id="3.30.1240.10">
    <property type="match status" value="1"/>
</dbReference>
<organism evidence="1 2">
    <name type="scientific">Pseudoflavonifractor hominis</name>
    <dbReference type="NCBI Taxonomy" id="2763059"/>
    <lineage>
        <taxon>Bacteria</taxon>
        <taxon>Bacillati</taxon>
        <taxon>Bacillota</taxon>
        <taxon>Clostridia</taxon>
        <taxon>Eubacteriales</taxon>
        <taxon>Oscillospiraceae</taxon>
        <taxon>Pseudoflavonifractor</taxon>
    </lineage>
</organism>
<dbReference type="InterPro" id="IPR023214">
    <property type="entry name" value="HAD_sf"/>
</dbReference>
<dbReference type="PROSITE" id="PS01229">
    <property type="entry name" value="COF_2"/>
    <property type="match status" value="1"/>
</dbReference>
<dbReference type="SFLD" id="SFLDG01140">
    <property type="entry name" value="C2.B:_Phosphomannomutase_and_P"/>
    <property type="match status" value="1"/>
</dbReference>
<dbReference type="PANTHER" id="PTHR10000">
    <property type="entry name" value="PHOSPHOSERINE PHOSPHATASE"/>
    <property type="match status" value="1"/>
</dbReference>
<dbReference type="Proteomes" id="UP000660021">
    <property type="component" value="Unassembled WGS sequence"/>
</dbReference>
<keyword evidence="2" id="KW-1185">Reference proteome</keyword>
<dbReference type="NCBIfam" id="TIGR01484">
    <property type="entry name" value="HAD-SF-IIB"/>
    <property type="match status" value="1"/>
</dbReference>
<accession>A0ABR7HTR5</accession>
<dbReference type="NCBIfam" id="TIGR00099">
    <property type="entry name" value="Cof-subfamily"/>
    <property type="match status" value="1"/>
</dbReference>
<dbReference type="Pfam" id="PF08282">
    <property type="entry name" value="Hydrolase_3"/>
    <property type="match status" value="1"/>
</dbReference>
<gene>
    <name evidence="1" type="ORF">H8S34_08625</name>
</gene>
<protein>
    <submittedName>
        <fullName evidence="1">HAD family phosphatase</fullName>
    </submittedName>
</protein>
<dbReference type="SFLD" id="SFLDS00003">
    <property type="entry name" value="Haloacid_Dehalogenase"/>
    <property type="match status" value="1"/>
</dbReference>